<sequence length="179" mass="20867">MDKLDKYIKDHRSEFDDQEPAIDLWSRIEADLPSPKDFTWIWKVAAVIFFCTSLYLSLDKFSQSSEENLVAQKETISDDFGDVESYYFQIISEKRDLIYEYDTGEAPIQVDFEQDLQKLDAMYQVLKEELKANPSKKVVDALILNLLVRIDVLNEKIEELEGDDDAPNRDEANKEEVEI</sequence>
<evidence type="ECO:0000256" key="1">
    <source>
        <dbReference type="SAM" id="Coils"/>
    </source>
</evidence>
<dbReference type="AlphaFoldDB" id="A0A974ZZU7"/>
<name>A0A974ZZU7_9BACT</name>
<feature type="coiled-coil region" evidence="1">
    <location>
        <begin position="109"/>
        <end position="163"/>
    </location>
</feature>
<evidence type="ECO:0008006" key="4">
    <source>
        <dbReference type="Google" id="ProtNLM"/>
    </source>
</evidence>
<dbReference type="KEGG" id="fuv:JR347_11025"/>
<keyword evidence="3" id="KW-1185">Reference proteome</keyword>
<proteinExistence type="predicted"/>
<dbReference type="EMBL" id="CP070608">
    <property type="protein sequence ID" value="QSE96146.1"/>
    <property type="molecule type" value="Genomic_DNA"/>
</dbReference>
<keyword evidence="1" id="KW-0175">Coiled coil</keyword>
<protein>
    <recommendedName>
        <fullName evidence="4">Anti-sigma factor</fullName>
    </recommendedName>
</protein>
<organism evidence="2 3">
    <name type="scientific">Fulvivirga lutea</name>
    <dbReference type="NCBI Taxonomy" id="2810512"/>
    <lineage>
        <taxon>Bacteria</taxon>
        <taxon>Pseudomonadati</taxon>
        <taxon>Bacteroidota</taxon>
        <taxon>Cytophagia</taxon>
        <taxon>Cytophagales</taxon>
        <taxon>Fulvivirgaceae</taxon>
        <taxon>Fulvivirga</taxon>
    </lineage>
</organism>
<evidence type="ECO:0000313" key="2">
    <source>
        <dbReference type="EMBL" id="QSE96146.1"/>
    </source>
</evidence>
<dbReference type="RefSeq" id="WP_205720659.1">
    <property type="nucleotide sequence ID" value="NZ_CP070608.1"/>
</dbReference>
<reference evidence="2" key="1">
    <citation type="submission" date="2021-02" db="EMBL/GenBank/DDBJ databases">
        <title>Fulvivirga sp. S481 isolated from sea water.</title>
        <authorList>
            <person name="Bae S.S."/>
            <person name="Baek K."/>
        </authorList>
    </citation>
    <scope>NUCLEOTIDE SEQUENCE</scope>
    <source>
        <strain evidence="2">S481</strain>
    </source>
</reference>
<gene>
    <name evidence="2" type="ORF">JR347_11025</name>
</gene>
<accession>A0A974ZZU7</accession>
<dbReference type="Proteomes" id="UP000662783">
    <property type="component" value="Chromosome"/>
</dbReference>
<evidence type="ECO:0000313" key="3">
    <source>
        <dbReference type="Proteomes" id="UP000662783"/>
    </source>
</evidence>